<name>A0A291GQD3_9MICO</name>
<dbReference type="Pfam" id="PF05193">
    <property type="entry name" value="Peptidase_M16_C"/>
    <property type="match status" value="1"/>
</dbReference>
<dbReference type="RefSeq" id="WP_096803670.1">
    <property type="nucleotide sequence ID" value="NZ_CP023563.1"/>
</dbReference>
<dbReference type="GO" id="GO:0006508">
    <property type="term" value="P:proteolysis"/>
    <property type="evidence" value="ECO:0007669"/>
    <property type="project" value="InterPro"/>
</dbReference>
<dbReference type="InterPro" id="IPR011765">
    <property type="entry name" value="Pept_M16_N"/>
</dbReference>
<evidence type="ECO:0000259" key="4">
    <source>
        <dbReference type="Pfam" id="PF05193"/>
    </source>
</evidence>
<dbReference type="GO" id="GO:0004222">
    <property type="term" value="F:metalloendopeptidase activity"/>
    <property type="evidence" value="ECO:0007669"/>
    <property type="project" value="InterPro"/>
</dbReference>
<feature type="domain" description="Peptidase M16 C-terminal" evidence="4">
    <location>
        <begin position="187"/>
        <end position="379"/>
    </location>
</feature>
<dbReference type="PROSITE" id="PS00143">
    <property type="entry name" value="INSULINASE"/>
    <property type="match status" value="1"/>
</dbReference>
<dbReference type="Pfam" id="PF00675">
    <property type="entry name" value="Peptidase_M16"/>
    <property type="match status" value="1"/>
</dbReference>
<dbReference type="AlphaFoldDB" id="A0A291GQD3"/>
<dbReference type="OrthoDB" id="9811314at2"/>
<feature type="domain" description="Peptidase M16 N-terminal" evidence="3">
    <location>
        <begin position="33"/>
        <end position="164"/>
    </location>
</feature>
<dbReference type="Proteomes" id="UP000218165">
    <property type="component" value="Chromosome"/>
</dbReference>
<dbReference type="SUPFAM" id="SSF63411">
    <property type="entry name" value="LuxS/MPP-like metallohydrolase"/>
    <property type="match status" value="2"/>
</dbReference>
<comment type="similarity">
    <text evidence="1 2">Belongs to the peptidase M16 family.</text>
</comment>
<dbReference type="InterPro" id="IPR001431">
    <property type="entry name" value="Pept_M16_Zn_BS"/>
</dbReference>
<evidence type="ECO:0000256" key="1">
    <source>
        <dbReference type="ARBA" id="ARBA00007261"/>
    </source>
</evidence>
<reference evidence="6" key="1">
    <citation type="submission" date="2017-09" db="EMBL/GenBank/DDBJ databases">
        <title>Brachybacterium sp. VM2412.</title>
        <authorList>
            <person name="Tak E.J."/>
            <person name="Bae J.-W."/>
        </authorList>
    </citation>
    <scope>NUCLEOTIDE SEQUENCE [LARGE SCALE GENOMIC DNA]</scope>
    <source>
        <strain evidence="6">VM2412</strain>
    </source>
</reference>
<dbReference type="PANTHER" id="PTHR11851">
    <property type="entry name" value="METALLOPROTEASE"/>
    <property type="match status" value="1"/>
</dbReference>
<dbReference type="InterPro" id="IPR011249">
    <property type="entry name" value="Metalloenz_LuxS/M16"/>
</dbReference>
<dbReference type="InterPro" id="IPR007863">
    <property type="entry name" value="Peptidase_M16_C"/>
</dbReference>
<evidence type="ECO:0000259" key="3">
    <source>
        <dbReference type="Pfam" id="PF00675"/>
    </source>
</evidence>
<evidence type="ECO:0000256" key="2">
    <source>
        <dbReference type="RuleBase" id="RU004447"/>
    </source>
</evidence>
<proteinExistence type="inferred from homology"/>
<evidence type="ECO:0000313" key="5">
    <source>
        <dbReference type="EMBL" id="ATG52559.1"/>
    </source>
</evidence>
<dbReference type="Gene3D" id="3.30.830.10">
    <property type="entry name" value="Metalloenzyme, LuxS/M16 peptidase-like"/>
    <property type="match status" value="2"/>
</dbReference>
<dbReference type="KEGG" id="brz:CFK38_14290"/>
<organism evidence="5 6">
    <name type="scientific">Brachybacterium vulturis</name>
    <dbReference type="NCBI Taxonomy" id="2017484"/>
    <lineage>
        <taxon>Bacteria</taxon>
        <taxon>Bacillati</taxon>
        <taxon>Actinomycetota</taxon>
        <taxon>Actinomycetes</taxon>
        <taxon>Micrococcales</taxon>
        <taxon>Dermabacteraceae</taxon>
        <taxon>Brachybacterium</taxon>
    </lineage>
</organism>
<sequence>MPLDLSFDDPASDVLLDPATGVRRSILPGGVRLLTQTDRSVRSATIGLWLPVGSRDETPAHAGSTHVLEHLLFKGTRRRSAMDIATAFDEVGGDSNALTAKEHTLYYGRVRSADIPMAVDVLTDMITASLLEQDALVTEREVILEELAMAEDDPTDVGYETFLADVLGPETPIGRPVGGTAASVQALTIEDVRAHFAEHYRPDNLVVTAVGDLDHDELAGLLQAGLRRGGWELADGALPDPGTRSAHRARDGGGLAAAPAEVAALSPHRLDRSTEQNHIFLGGHGLTALSEDRHALSVLMSILGGGMSSRLFQNIREQRGLAYSVYSFSAGYRDAGLFGMYAACRPGRTSQVVELLAEELTRMGEQGIDELELARAKGQITGSFALGLEDTSSRMGRLGTIELVHGRYTGVDETLARIGAVGVDDVSALATQLAGSFSTRVEVGPER</sequence>
<evidence type="ECO:0000313" key="6">
    <source>
        <dbReference type="Proteomes" id="UP000218165"/>
    </source>
</evidence>
<protein>
    <submittedName>
        <fullName evidence="5">Peptidase M16</fullName>
    </submittedName>
</protein>
<keyword evidence="6" id="KW-1185">Reference proteome</keyword>
<dbReference type="InterPro" id="IPR050361">
    <property type="entry name" value="MPP/UQCRC_Complex"/>
</dbReference>
<dbReference type="GO" id="GO:0046872">
    <property type="term" value="F:metal ion binding"/>
    <property type="evidence" value="ECO:0007669"/>
    <property type="project" value="InterPro"/>
</dbReference>
<gene>
    <name evidence="5" type="ORF">CFK38_14290</name>
</gene>
<dbReference type="EMBL" id="CP023563">
    <property type="protein sequence ID" value="ATG52559.1"/>
    <property type="molecule type" value="Genomic_DNA"/>
</dbReference>
<dbReference type="PANTHER" id="PTHR11851:SF49">
    <property type="entry name" value="MITOCHONDRIAL-PROCESSING PEPTIDASE SUBUNIT ALPHA"/>
    <property type="match status" value="1"/>
</dbReference>
<accession>A0A291GQD3</accession>